<keyword evidence="1" id="KW-0472">Membrane</keyword>
<keyword evidence="1" id="KW-0812">Transmembrane</keyword>
<keyword evidence="1" id="KW-1133">Transmembrane helix</keyword>
<dbReference type="Proteomes" id="UP000886721">
    <property type="component" value="Unassembled WGS sequence"/>
</dbReference>
<evidence type="ECO:0000313" key="3">
    <source>
        <dbReference type="Proteomes" id="UP000886721"/>
    </source>
</evidence>
<dbReference type="AlphaFoldDB" id="A0A9D1WUK8"/>
<feature type="transmembrane region" description="Helical" evidence="1">
    <location>
        <begin position="35"/>
        <end position="68"/>
    </location>
</feature>
<sequence length="391" mass="46456">MENLFNENIIFIFFFAMIAIYNYSDLKEYQRMTIIYISVYALTVLNIIGVKLAVLLLVISLFCFFEIFTSDEMKFKILINPIYKIIDFLYISFSQYAFGGMCCSLLMLRIKLPEPLSEQDVVFKILSFLFIVWTLTVALQQKFVIHTFGEMYKIFTYFPINKIEFNEKLDEACTILISIEDKMYFKRKAYTFLSPSYIIGVLKNKISTQQGSRKIVNVFSTGNRFIRNIFDESRGYSTIPMQLVRSLDIKRGYNYKYRRKIFEILYSRIFFRGIERMLNEDQVAQREYFKKYLLYIYFHKVNTFLGDATFSKFLNAFDMTYNKKNNKDIYDCTNEGIFIACMGLSRRATYITKENIDYYLQGIDNVELDSDIICGMVKRMMDKPYEGNYLK</sequence>
<dbReference type="InterPro" id="IPR036950">
    <property type="entry name" value="PBP_transglycosylase"/>
</dbReference>
<dbReference type="EMBL" id="DXEM01000015">
    <property type="protein sequence ID" value="HIX67523.1"/>
    <property type="molecule type" value="Genomic_DNA"/>
</dbReference>
<feature type="transmembrane region" description="Helical" evidence="1">
    <location>
        <begin position="6"/>
        <end position="23"/>
    </location>
</feature>
<name>A0A9D1WUK8_9FIRM</name>
<protein>
    <submittedName>
        <fullName evidence="2">Uncharacterized protein</fullName>
    </submittedName>
</protein>
<comment type="caution">
    <text evidence="2">The sequence shown here is derived from an EMBL/GenBank/DDBJ whole genome shotgun (WGS) entry which is preliminary data.</text>
</comment>
<feature type="transmembrane region" description="Helical" evidence="1">
    <location>
        <begin position="121"/>
        <end position="139"/>
    </location>
</feature>
<dbReference type="Gene3D" id="1.10.3810.10">
    <property type="entry name" value="Biosynthetic peptidoglycan transglycosylase-like"/>
    <property type="match status" value="1"/>
</dbReference>
<proteinExistence type="predicted"/>
<reference evidence="2" key="1">
    <citation type="journal article" date="2021" name="PeerJ">
        <title>Extensive microbial diversity within the chicken gut microbiome revealed by metagenomics and culture.</title>
        <authorList>
            <person name="Gilroy R."/>
            <person name="Ravi A."/>
            <person name="Getino M."/>
            <person name="Pursley I."/>
            <person name="Horton D.L."/>
            <person name="Alikhan N.F."/>
            <person name="Baker D."/>
            <person name="Gharbi K."/>
            <person name="Hall N."/>
            <person name="Watson M."/>
            <person name="Adriaenssens E.M."/>
            <person name="Foster-Nyarko E."/>
            <person name="Jarju S."/>
            <person name="Secka A."/>
            <person name="Antonio M."/>
            <person name="Oren A."/>
            <person name="Chaudhuri R.R."/>
            <person name="La Ragione R."/>
            <person name="Hildebrand F."/>
            <person name="Pallen M.J."/>
        </authorList>
    </citation>
    <scope>NUCLEOTIDE SEQUENCE</scope>
    <source>
        <strain evidence="2">CHK191-13928</strain>
    </source>
</reference>
<gene>
    <name evidence="2" type="ORF">H9735_05265</name>
</gene>
<accession>A0A9D1WUK8</accession>
<feature type="transmembrane region" description="Helical" evidence="1">
    <location>
        <begin position="88"/>
        <end position="109"/>
    </location>
</feature>
<organism evidence="2 3">
    <name type="scientific">Candidatus Anaerostipes excrementavium</name>
    <dbReference type="NCBI Taxonomy" id="2838463"/>
    <lineage>
        <taxon>Bacteria</taxon>
        <taxon>Bacillati</taxon>
        <taxon>Bacillota</taxon>
        <taxon>Clostridia</taxon>
        <taxon>Lachnospirales</taxon>
        <taxon>Lachnospiraceae</taxon>
        <taxon>Anaerostipes</taxon>
    </lineage>
</organism>
<evidence type="ECO:0000256" key="1">
    <source>
        <dbReference type="SAM" id="Phobius"/>
    </source>
</evidence>
<reference evidence="2" key="2">
    <citation type="submission" date="2021-04" db="EMBL/GenBank/DDBJ databases">
        <authorList>
            <person name="Gilroy R."/>
        </authorList>
    </citation>
    <scope>NUCLEOTIDE SEQUENCE</scope>
    <source>
        <strain evidence="2">CHK191-13928</strain>
    </source>
</reference>
<evidence type="ECO:0000313" key="2">
    <source>
        <dbReference type="EMBL" id="HIX67523.1"/>
    </source>
</evidence>